<keyword evidence="3" id="KW-1185">Reference proteome</keyword>
<protein>
    <submittedName>
        <fullName evidence="2">Uncharacterized protein</fullName>
    </submittedName>
</protein>
<keyword evidence="1" id="KW-0812">Transmembrane</keyword>
<dbReference type="EMBL" id="JBEPLU010000001">
    <property type="protein sequence ID" value="MET3524959.1"/>
    <property type="molecule type" value="Genomic_DNA"/>
</dbReference>
<gene>
    <name evidence="2" type="ORF">ABID41_000054</name>
</gene>
<evidence type="ECO:0000313" key="2">
    <source>
        <dbReference type="EMBL" id="MET3524959.1"/>
    </source>
</evidence>
<proteinExistence type="predicted"/>
<keyword evidence="1" id="KW-0472">Membrane</keyword>
<comment type="caution">
    <text evidence="2">The sequence shown here is derived from an EMBL/GenBank/DDBJ whole genome shotgun (WGS) entry which is preliminary data.</text>
</comment>
<evidence type="ECO:0000256" key="1">
    <source>
        <dbReference type="SAM" id="Phobius"/>
    </source>
</evidence>
<reference evidence="2 3" key="1">
    <citation type="submission" date="2024-06" db="EMBL/GenBank/DDBJ databases">
        <title>Genomic Encyclopedia of Type Strains, Phase IV (KMG-IV): sequencing the most valuable type-strain genomes for metagenomic binning, comparative biology and taxonomic classification.</title>
        <authorList>
            <person name="Goeker M."/>
        </authorList>
    </citation>
    <scope>NUCLEOTIDE SEQUENCE [LARGE SCALE GENOMIC DNA]</scope>
    <source>
        <strain evidence="2 3">DSM 17809</strain>
    </source>
</reference>
<keyword evidence="1" id="KW-1133">Transmembrane helix</keyword>
<evidence type="ECO:0000313" key="3">
    <source>
        <dbReference type="Proteomes" id="UP001549110"/>
    </source>
</evidence>
<feature type="transmembrane region" description="Helical" evidence="1">
    <location>
        <begin position="6"/>
        <end position="28"/>
    </location>
</feature>
<organism evidence="2 3">
    <name type="scientific">Phenylobacterium koreense</name>
    <dbReference type="NCBI Taxonomy" id="266125"/>
    <lineage>
        <taxon>Bacteria</taxon>
        <taxon>Pseudomonadati</taxon>
        <taxon>Pseudomonadota</taxon>
        <taxon>Alphaproteobacteria</taxon>
        <taxon>Caulobacterales</taxon>
        <taxon>Caulobacteraceae</taxon>
        <taxon>Phenylobacterium</taxon>
    </lineage>
</organism>
<name>A0ABV2ED53_9CAUL</name>
<accession>A0ABV2ED53</accession>
<sequence>MSIQDAYLYMVVTAFSIFAIAVFGVSIWSKGGKH</sequence>
<dbReference type="Proteomes" id="UP001549110">
    <property type="component" value="Unassembled WGS sequence"/>
</dbReference>